<sequence>MDQITKERNKQEFIELLRSTKREGIEDLINWLSEKSDFFEAPSSTIYHCNYPGGLCQHSLNVYYAARDFYETYKKLSLPEKNVESIPMESIIITALLHDLCKANNYKIVEKFKKDESNQWFKYYSYQIDEKLPLGHAPKSIFIAQTFIRLSGEELCAIMWHMGMSDIGAWMSNYQKPSMQTSYTKVPLSVLIMQADFFASYCMEKEVDQTVECRIG</sequence>
<evidence type="ECO:0000313" key="1">
    <source>
        <dbReference type="EMBL" id="WQJ51481.1"/>
    </source>
</evidence>
<dbReference type="EMBL" id="OR769219">
    <property type="protein sequence ID" value="WQJ51481.1"/>
    <property type="molecule type" value="Genomic_DNA"/>
</dbReference>
<organism evidence="1 2">
    <name type="scientific">phage Lak_Megaphage_RVC_AP3_GC26</name>
    <dbReference type="NCBI Taxonomy" id="3109225"/>
    <lineage>
        <taxon>Viruses</taxon>
        <taxon>Duplodnaviria</taxon>
        <taxon>Heunggongvirae</taxon>
        <taxon>Uroviricota</taxon>
        <taxon>Caudoviricetes</taxon>
        <taxon>Caudoviricetes code 15 clade</taxon>
    </lineage>
</organism>
<name>A0ABZ0Z040_9CAUD</name>
<dbReference type="InterPro" id="IPR003607">
    <property type="entry name" value="HD/PDEase_dom"/>
</dbReference>
<evidence type="ECO:0000313" key="2">
    <source>
        <dbReference type="Proteomes" id="UP001348805"/>
    </source>
</evidence>
<proteinExistence type="predicted"/>
<dbReference type="CDD" id="cd00077">
    <property type="entry name" value="HDc"/>
    <property type="match status" value="1"/>
</dbReference>
<keyword evidence="2" id="KW-1185">Reference proteome</keyword>
<accession>A0ABZ0Z040</accession>
<protein>
    <submittedName>
        <fullName evidence="1">Metal-dependent phosphohydrolase</fullName>
    </submittedName>
</protein>
<dbReference type="SUPFAM" id="SSF109604">
    <property type="entry name" value="HD-domain/PDEase-like"/>
    <property type="match status" value="1"/>
</dbReference>
<reference evidence="1 2" key="1">
    <citation type="submission" date="2023-11" db="EMBL/GenBank/DDBJ databases">
        <authorList>
            <person name="Cook R."/>
            <person name="Crisci M."/>
            <person name="Pye H."/>
            <person name="Adriaenssens E."/>
            <person name="Santini J."/>
        </authorList>
    </citation>
    <scope>NUCLEOTIDE SEQUENCE [LARGE SCALE GENOMIC DNA]</scope>
    <source>
        <strain evidence="1">Lak_Megaphage_RVC_AP3_GC26</strain>
    </source>
</reference>
<dbReference type="Proteomes" id="UP001348805">
    <property type="component" value="Segment"/>
</dbReference>
<dbReference type="Gene3D" id="1.10.3210.10">
    <property type="entry name" value="Hypothetical protein af1432"/>
    <property type="match status" value="1"/>
</dbReference>